<dbReference type="InterPro" id="IPR000715">
    <property type="entry name" value="Glycosyl_transferase_4"/>
</dbReference>
<name>A0A643EXU1_9HYPH</name>
<dbReference type="CDD" id="cd06853">
    <property type="entry name" value="GT_WecA_like"/>
    <property type="match status" value="1"/>
</dbReference>
<organism evidence="9">
    <name type="scientific">Brucella pituitosa</name>
    <dbReference type="NCBI Taxonomy" id="571256"/>
    <lineage>
        <taxon>Bacteria</taxon>
        <taxon>Pseudomonadati</taxon>
        <taxon>Pseudomonadota</taxon>
        <taxon>Alphaproteobacteria</taxon>
        <taxon>Hyphomicrobiales</taxon>
        <taxon>Brucellaceae</taxon>
        <taxon>Brucella/Ochrobactrum group</taxon>
        <taxon>Brucella</taxon>
    </lineage>
</organism>
<feature type="transmembrane region" description="Helical" evidence="8">
    <location>
        <begin position="226"/>
        <end position="248"/>
    </location>
</feature>
<dbReference type="AlphaFoldDB" id="A0A643EXU1"/>
<comment type="subcellular location">
    <subcellularLocation>
        <location evidence="1">Cell membrane</location>
        <topology evidence="1">Multi-pass membrane protein</topology>
    </subcellularLocation>
</comment>
<dbReference type="Pfam" id="PF00953">
    <property type="entry name" value="Glycos_transf_4"/>
    <property type="match status" value="1"/>
</dbReference>
<accession>A0A643EXU1</accession>
<sequence>MISLFCITLLAFSLSVLFCLGFRGLAREWYLIDIPDARKRHDGNVPLCGGIAVFLSFLVAVVLTPSLAGSANAIALLPGLFLILATGVLDDRFNLPVAPRLAMQVVAAFLIIGIAGLTQIHLGLAVGAIQSVFLPATEIPGEVLVGPLFLLIALAFVVGLVNAINMSDGVDGLAGSASAVAFFWLAAICFWVGENRIGLQTLALAAACSGFLLFNMRHRWRAKASLFLGDGGSTFLGATLAGIILILTNAHAEIAFPAVLWVVVVPVTDTLSLIVRRLAARRSPFSPDRQHLHHLFMDTGLSAGQTAVAVMALNFLAGAIAYISIRLGIPAWSMLIALIIPAIAHTLFVLRTNRGLRPVVKITAAEPAQTPKANVTLPGATS</sequence>
<proteinExistence type="predicted"/>
<dbReference type="PANTHER" id="PTHR22926:SF3">
    <property type="entry name" value="UNDECAPRENYL-PHOSPHATE ALPHA-N-ACETYLGLUCOSAMINYL 1-PHOSPHATE TRANSFERASE"/>
    <property type="match status" value="1"/>
</dbReference>
<keyword evidence="2" id="KW-1003">Cell membrane</keyword>
<comment type="caution">
    <text evidence="9">The sequence shown here is derived from an EMBL/GenBank/DDBJ whole genome shotgun (WGS) entry which is preliminary data.</text>
</comment>
<dbReference type="GO" id="GO:0009103">
    <property type="term" value="P:lipopolysaccharide biosynthetic process"/>
    <property type="evidence" value="ECO:0007669"/>
    <property type="project" value="TreeGrafter"/>
</dbReference>
<protein>
    <submittedName>
        <fullName evidence="9">Undecaprenyl/decaprenyl-phosphate alpha-N-acetylglucosaminyl 1-phosphate transferase</fullName>
    </submittedName>
</protein>
<evidence type="ECO:0000313" key="9">
    <source>
        <dbReference type="EMBL" id="KAB0569419.1"/>
    </source>
</evidence>
<evidence type="ECO:0000256" key="6">
    <source>
        <dbReference type="ARBA" id="ARBA00023136"/>
    </source>
</evidence>
<keyword evidence="3 9" id="KW-0808">Transferase</keyword>
<feature type="transmembrane region" description="Helical" evidence="8">
    <location>
        <begin position="45"/>
        <end position="63"/>
    </location>
</feature>
<gene>
    <name evidence="9" type="ORF">F7Q93_16940</name>
</gene>
<feature type="transmembrane region" description="Helical" evidence="8">
    <location>
        <begin position="254"/>
        <end position="275"/>
    </location>
</feature>
<dbReference type="RefSeq" id="WP_128094511.1">
    <property type="nucleotide sequence ID" value="NZ_JBHEEN010000007.1"/>
</dbReference>
<feature type="binding site" evidence="7">
    <location>
        <position position="230"/>
    </location>
    <ligand>
        <name>Mg(2+)</name>
        <dbReference type="ChEBI" id="CHEBI:18420"/>
    </ligand>
</feature>
<dbReference type="PANTHER" id="PTHR22926">
    <property type="entry name" value="PHOSPHO-N-ACETYLMURAMOYL-PENTAPEPTIDE-TRANSFERASE"/>
    <property type="match status" value="1"/>
</dbReference>
<evidence type="ECO:0000256" key="8">
    <source>
        <dbReference type="SAM" id="Phobius"/>
    </source>
</evidence>
<keyword evidence="6 8" id="KW-0472">Membrane</keyword>
<evidence type="ECO:0000256" key="7">
    <source>
        <dbReference type="PIRSR" id="PIRSR600715-1"/>
    </source>
</evidence>
<evidence type="ECO:0000256" key="5">
    <source>
        <dbReference type="ARBA" id="ARBA00022989"/>
    </source>
</evidence>
<feature type="transmembrane region" description="Helical" evidence="8">
    <location>
        <begin position="144"/>
        <end position="165"/>
    </location>
</feature>
<evidence type="ECO:0000256" key="3">
    <source>
        <dbReference type="ARBA" id="ARBA00022679"/>
    </source>
</evidence>
<dbReference type="GO" id="GO:0046872">
    <property type="term" value="F:metal ion binding"/>
    <property type="evidence" value="ECO:0007669"/>
    <property type="project" value="UniProtKB-KW"/>
</dbReference>
<feature type="transmembrane region" description="Helical" evidence="8">
    <location>
        <begin position="6"/>
        <end position="25"/>
    </location>
</feature>
<evidence type="ECO:0000256" key="2">
    <source>
        <dbReference type="ARBA" id="ARBA00022475"/>
    </source>
</evidence>
<feature type="transmembrane region" description="Helical" evidence="8">
    <location>
        <begin position="197"/>
        <end position="214"/>
    </location>
</feature>
<dbReference type="GO" id="GO:0016780">
    <property type="term" value="F:phosphotransferase activity, for other substituted phosphate groups"/>
    <property type="evidence" value="ECO:0007669"/>
    <property type="project" value="InterPro"/>
</dbReference>
<dbReference type="GO" id="GO:0044038">
    <property type="term" value="P:cell wall macromolecule biosynthetic process"/>
    <property type="evidence" value="ECO:0007669"/>
    <property type="project" value="TreeGrafter"/>
</dbReference>
<feature type="transmembrane region" description="Helical" evidence="8">
    <location>
        <begin position="69"/>
        <end position="89"/>
    </location>
</feature>
<keyword evidence="7" id="KW-0460">Magnesium</keyword>
<comment type="cofactor">
    <cofactor evidence="7">
        <name>Mg(2+)</name>
        <dbReference type="ChEBI" id="CHEBI:18420"/>
    </cofactor>
</comment>
<feature type="transmembrane region" description="Helical" evidence="8">
    <location>
        <begin position="295"/>
        <end position="323"/>
    </location>
</feature>
<feature type="transmembrane region" description="Helical" evidence="8">
    <location>
        <begin position="329"/>
        <end position="350"/>
    </location>
</feature>
<feature type="transmembrane region" description="Helical" evidence="8">
    <location>
        <begin position="172"/>
        <end position="191"/>
    </location>
</feature>
<evidence type="ECO:0000256" key="1">
    <source>
        <dbReference type="ARBA" id="ARBA00004651"/>
    </source>
</evidence>
<keyword evidence="7" id="KW-0479">Metal-binding</keyword>
<reference evidence="9" key="1">
    <citation type="submission" date="2019-09" db="EMBL/GenBank/DDBJ databases">
        <title>Draft genome sequences of 48 bacterial type strains from the CCUG.</title>
        <authorList>
            <person name="Tunovic T."/>
            <person name="Pineiro-Iglesias B."/>
            <person name="Unosson C."/>
            <person name="Inganas E."/>
            <person name="Ohlen M."/>
            <person name="Cardew S."/>
            <person name="Jensie-Markopoulos S."/>
            <person name="Salva-Serra F."/>
            <person name="Jaen-Luchoro D."/>
            <person name="Karlsson R."/>
            <person name="Svensson-Stadler L."/>
            <person name="Chun J."/>
            <person name="Moore E."/>
        </authorList>
    </citation>
    <scope>NUCLEOTIDE SEQUENCE</scope>
    <source>
        <strain evidence="9">CCUG 50899</strain>
    </source>
</reference>
<dbReference type="GO" id="GO:0071555">
    <property type="term" value="P:cell wall organization"/>
    <property type="evidence" value="ECO:0007669"/>
    <property type="project" value="TreeGrafter"/>
</dbReference>
<dbReference type="InterPro" id="IPR018480">
    <property type="entry name" value="PNAcMuramoyl-5peptid_Trfase_CS"/>
</dbReference>
<dbReference type="GO" id="GO:0005886">
    <property type="term" value="C:plasma membrane"/>
    <property type="evidence" value="ECO:0007669"/>
    <property type="project" value="UniProtKB-SubCell"/>
</dbReference>
<evidence type="ECO:0000256" key="4">
    <source>
        <dbReference type="ARBA" id="ARBA00022692"/>
    </source>
</evidence>
<keyword evidence="5 8" id="KW-1133">Transmembrane helix</keyword>
<feature type="binding site" evidence="7">
    <location>
        <position position="165"/>
    </location>
    <ligand>
        <name>Mg(2+)</name>
        <dbReference type="ChEBI" id="CHEBI:18420"/>
    </ligand>
</feature>
<keyword evidence="4 8" id="KW-0812">Transmembrane</keyword>
<feature type="transmembrane region" description="Helical" evidence="8">
    <location>
        <begin position="101"/>
        <end position="124"/>
    </location>
</feature>
<dbReference type="EMBL" id="VZPE01000007">
    <property type="protein sequence ID" value="KAB0569419.1"/>
    <property type="molecule type" value="Genomic_DNA"/>
</dbReference>
<dbReference type="PROSITE" id="PS01348">
    <property type="entry name" value="MRAY_2"/>
    <property type="match status" value="1"/>
</dbReference>